<reference evidence="3" key="1">
    <citation type="submission" date="2021-03" db="UniProtKB">
        <authorList>
            <consortium name="EnsemblPlants"/>
        </authorList>
    </citation>
    <scope>IDENTIFICATION</scope>
</reference>
<name>A0A803QMY1_CANSA</name>
<feature type="domain" description="CCHC-type" evidence="2">
    <location>
        <begin position="74"/>
        <end position="87"/>
    </location>
</feature>
<keyword evidence="4" id="KW-1185">Reference proteome</keyword>
<dbReference type="OMA" id="CAYTHIR"/>
<protein>
    <recommendedName>
        <fullName evidence="2">CCHC-type domain-containing protein</fullName>
    </recommendedName>
</protein>
<dbReference type="GO" id="GO:0008270">
    <property type="term" value="F:zinc ion binding"/>
    <property type="evidence" value="ECO:0007669"/>
    <property type="project" value="UniProtKB-KW"/>
</dbReference>
<dbReference type="Gramene" id="evm.model.10.244">
    <property type="protein sequence ID" value="cds.evm.model.10.244"/>
    <property type="gene ID" value="evm.TU.10.244"/>
</dbReference>
<evidence type="ECO:0000259" key="2">
    <source>
        <dbReference type="PROSITE" id="PS50158"/>
    </source>
</evidence>
<evidence type="ECO:0000313" key="4">
    <source>
        <dbReference type="Proteomes" id="UP000596661"/>
    </source>
</evidence>
<dbReference type="InterPro" id="IPR001878">
    <property type="entry name" value="Znf_CCHC"/>
</dbReference>
<proteinExistence type="predicted"/>
<keyword evidence="1" id="KW-0479">Metal-binding</keyword>
<dbReference type="Proteomes" id="UP000596661">
    <property type="component" value="Unassembled WGS sequence"/>
</dbReference>
<keyword evidence="1" id="KW-0862">Zinc</keyword>
<dbReference type="AlphaFoldDB" id="A0A803QMY1"/>
<dbReference type="Pfam" id="PF14392">
    <property type="entry name" value="zf-CCHC_4"/>
    <property type="match status" value="1"/>
</dbReference>
<sequence length="111" mass="13141">MRKTKGLAVALGSIIVKFIDVFEDSLFEGWSPFLHIRVKIDVTKPLMRGRVITLSQVRDKFWVEFRYGRLPEYCMECGRLGHLFNKCVTFLEKLDNRLELELEYRLKLTDL</sequence>
<dbReference type="PROSITE" id="PS50158">
    <property type="entry name" value="ZF_CCHC"/>
    <property type="match status" value="1"/>
</dbReference>
<dbReference type="GO" id="GO:0003676">
    <property type="term" value="F:nucleic acid binding"/>
    <property type="evidence" value="ECO:0007669"/>
    <property type="project" value="InterPro"/>
</dbReference>
<keyword evidence="1" id="KW-0863">Zinc-finger</keyword>
<evidence type="ECO:0000256" key="1">
    <source>
        <dbReference type="PROSITE-ProRule" id="PRU00047"/>
    </source>
</evidence>
<accession>A0A803QMY1</accession>
<dbReference type="EnsemblPlants" id="evm.model.10.244">
    <property type="protein sequence ID" value="cds.evm.model.10.244"/>
    <property type="gene ID" value="evm.TU.10.244"/>
</dbReference>
<evidence type="ECO:0000313" key="3">
    <source>
        <dbReference type="EnsemblPlants" id="cds.evm.model.10.244"/>
    </source>
</evidence>
<dbReference type="EMBL" id="UZAU01000789">
    <property type="status" value="NOT_ANNOTATED_CDS"/>
    <property type="molecule type" value="Genomic_DNA"/>
</dbReference>
<dbReference type="InterPro" id="IPR025836">
    <property type="entry name" value="Zn_knuckle_CX2CX4HX4C"/>
</dbReference>
<organism evidence="3 4">
    <name type="scientific">Cannabis sativa</name>
    <name type="common">Hemp</name>
    <name type="synonym">Marijuana</name>
    <dbReference type="NCBI Taxonomy" id="3483"/>
    <lineage>
        <taxon>Eukaryota</taxon>
        <taxon>Viridiplantae</taxon>
        <taxon>Streptophyta</taxon>
        <taxon>Embryophyta</taxon>
        <taxon>Tracheophyta</taxon>
        <taxon>Spermatophyta</taxon>
        <taxon>Magnoliopsida</taxon>
        <taxon>eudicotyledons</taxon>
        <taxon>Gunneridae</taxon>
        <taxon>Pentapetalae</taxon>
        <taxon>rosids</taxon>
        <taxon>fabids</taxon>
        <taxon>Rosales</taxon>
        <taxon>Cannabaceae</taxon>
        <taxon>Cannabis</taxon>
    </lineage>
</organism>